<dbReference type="InterPro" id="IPR015424">
    <property type="entry name" value="PyrdxlP-dep_Trfase"/>
</dbReference>
<name>X1R8B8_9ZZZZ</name>
<evidence type="ECO:0008006" key="2">
    <source>
        <dbReference type="Google" id="ProtNLM"/>
    </source>
</evidence>
<dbReference type="EMBL" id="BARW01009149">
    <property type="protein sequence ID" value="GAI76808.1"/>
    <property type="molecule type" value="Genomic_DNA"/>
</dbReference>
<dbReference type="InterPro" id="IPR015421">
    <property type="entry name" value="PyrdxlP-dep_Trfase_major"/>
</dbReference>
<dbReference type="AlphaFoldDB" id="X1R8B8"/>
<proteinExistence type="predicted"/>
<evidence type="ECO:0000313" key="1">
    <source>
        <dbReference type="EMBL" id="GAI76808.1"/>
    </source>
</evidence>
<gene>
    <name evidence="1" type="ORF">S12H4_18509</name>
</gene>
<protein>
    <recommendedName>
        <fullName evidence="2">Glutamate-1-semialdehyde 2,1-aminomutase</fullName>
    </recommendedName>
</protein>
<dbReference type="Gene3D" id="3.40.640.10">
    <property type="entry name" value="Type I PLP-dependent aspartate aminotransferase-like (Major domain)"/>
    <property type="match status" value="1"/>
</dbReference>
<sequence length="34" mass="3253">MALLAPAGPVYQAGTLAGNPIATAAANATLDILT</sequence>
<reference evidence="1" key="1">
    <citation type="journal article" date="2014" name="Front. Microbiol.">
        <title>High frequency of phylogenetically diverse reductive dehalogenase-homologous genes in deep subseafloor sedimentary metagenomes.</title>
        <authorList>
            <person name="Kawai M."/>
            <person name="Futagami T."/>
            <person name="Toyoda A."/>
            <person name="Takaki Y."/>
            <person name="Nishi S."/>
            <person name="Hori S."/>
            <person name="Arai W."/>
            <person name="Tsubouchi T."/>
            <person name="Morono Y."/>
            <person name="Uchiyama I."/>
            <person name="Ito T."/>
            <person name="Fujiyama A."/>
            <person name="Inagaki F."/>
            <person name="Takami H."/>
        </authorList>
    </citation>
    <scope>NUCLEOTIDE SEQUENCE</scope>
    <source>
        <strain evidence="1">Expedition CK06-06</strain>
    </source>
</reference>
<accession>X1R8B8</accession>
<feature type="non-terminal residue" evidence="1">
    <location>
        <position position="34"/>
    </location>
</feature>
<dbReference type="SUPFAM" id="SSF53383">
    <property type="entry name" value="PLP-dependent transferases"/>
    <property type="match status" value="1"/>
</dbReference>
<comment type="caution">
    <text evidence="1">The sequence shown here is derived from an EMBL/GenBank/DDBJ whole genome shotgun (WGS) entry which is preliminary data.</text>
</comment>
<organism evidence="1">
    <name type="scientific">marine sediment metagenome</name>
    <dbReference type="NCBI Taxonomy" id="412755"/>
    <lineage>
        <taxon>unclassified sequences</taxon>
        <taxon>metagenomes</taxon>
        <taxon>ecological metagenomes</taxon>
    </lineage>
</organism>